<organism evidence="2 3">
    <name type="scientific">Paracoccus onubensis</name>
    <dbReference type="NCBI Taxonomy" id="1675788"/>
    <lineage>
        <taxon>Bacteria</taxon>
        <taxon>Pseudomonadati</taxon>
        <taxon>Pseudomonadota</taxon>
        <taxon>Alphaproteobacteria</taxon>
        <taxon>Rhodobacterales</taxon>
        <taxon>Paracoccaceae</taxon>
        <taxon>Paracoccus</taxon>
    </lineage>
</organism>
<dbReference type="EMBL" id="QZCG01000002">
    <property type="protein sequence ID" value="RJE88211.1"/>
    <property type="molecule type" value="Genomic_DNA"/>
</dbReference>
<dbReference type="PANTHER" id="PTHR18964:SF149">
    <property type="entry name" value="BIFUNCTIONAL UDP-N-ACETYLGLUCOSAMINE 2-EPIMERASE_N-ACETYLMANNOSAMINE KINASE"/>
    <property type="match status" value="1"/>
</dbReference>
<gene>
    <name evidence="2" type="ORF">D3P04_04710</name>
</gene>
<comment type="similarity">
    <text evidence="1">Belongs to the ROK (NagC/XylR) family.</text>
</comment>
<comment type="caution">
    <text evidence="2">The sequence shown here is derived from an EMBL/GenBank/DDBJ whole genome shotgun (WGS) entry which is preliminary data.</text>
</comment>
<dbReference type="Pfam" id="PF00480">
    <property type="entry name" value="ROK"/>
    <property type="match status" value="1"/>
</dbReference>
<dbReference type="SUPFAM" id="SSF46785">
    <property type="entry name" value="Winged helix' DNA-binding domain"/>
    <property type="match status" value="1"/>
</dbReference>
<evidence type="ECO:0000313" key="3">
    <source>
        <dbReference type="Proteomes" id="UP000284202"/>
    </source>
</evidence>
<dbReference type="SUPFAM" id="SSF53067">
    <property type="entry name" value="Actin-like ATPase domain"/>
    <property type="match status" value="1"/>
</dbReference>
<evidence type="ECO:0000256" key="1">
    <source>
        <dbReference type="ARBA" id="ARBA00006479"/>
    </source>
</evidence>
<accession>A0A418T4R2</accession>
<dbReference type="Gene3D" id="1.10.10.10">
    <property type="entry name" value="Winged helix-like DNA-binding domain superfamily/Winged helix DNA-binding domain"/>
    <property type="match status" value="1"/>
</dbReference>
<dbReference type="RefSeq" id="WP_119746414.1">
    <property type="nucleotide sequence ID" value="NZ_QZCG01000002.1"/>
</dbReference>
<dbReference type="Pfam" id="PF13412">
    <property type="entry name" value="HTH_24"/>
    <property type="match status" value="1"/>
</dbReference>
<protein>
    <submittedName>
        <fullName evidence="2">ROK family transcriptional regulator</fullName>
    </submittedName>
</protein>
<dbReference type="Gene3D" id="3.30.420.40">
    <property type="match status" value="2"/>
</dbReference>
<dbReference type="InterPro" id="IPR036388">
    <property type="entry name" value="WH-like_DNA-bd_sf"/>
</dbReference>
<proteinExistence type="inferred from homology"/>
<dbReference type="OrthoDB" id="49685at2"/>
<sequence>MSQTGSNNGNLSENEKAILSLIRKNGPMPRTALAHAVGVSAQAMTNLIKRLIDKRFVNEREAVRGKVGQPSTPLELNPEGAYFLGLKLGRRLIELALMDFSGRIILHRQEVQGIHQPDRVIDFARRGIETFRASLPETGQQRIAGLGIATPFRLWDWGEDMAAWKDCDLQGELARDLPFPVILENDATTACAAELIFGRKDLPADFLHFYIAHFPGGGIVLDGNLRFGPKRNAAAVGSMSLPGGGQLIDHAAVAILERRLGRSLPPDDAGWDPPEKLEAEWADQAGRGLAHVALAAVSLVDLPLIIIDGAIPAATRTGLVEATRRALAELPTEGIDLPDVIAGSLGRSARVLGAAALPLSHFFQANGRLL</sequence>
<keyword evidence="3" id="KW-1185">Reference proteome</keyword>
<dbReference type="InterPro" id="IPR043129">
    <property type="entry name" value="ATPase_NBD"/>
</dbReference>
<evidence type="ECO:0000313" key="2">
    <source>
        <dbReference type="EMBL" id="RJE88211.1"/>
    </source>
</evidence>
<dbReference type="InterPro" id="IPR036390">
    <property type="entry name" value="WH_DNA-bd_sf"/>
</dbReference>
<dbReference type="Proteomes" id="UP000284202">
    <property type="component" value="Unassembled WGS sequence"/>
</dbReference>
<dbReference type="PANTHER" id="PTHR18964">
    <property type="entry name" value="ROK (REPRESSOR, ORF, KINASE) FAMILY"/>
    <property type="match status" value="1"/>
</dbReference>
<reference evidence="3" key="1">
    <citation type="submission" date="2018-09" db="EMBL/GenBank/DDBJ databases">
        <title>Acidovorax cavernicola nov. sp. isolated from Gruta de las Maravillas (Aracena, Spain).</title>
        <authorList>
            <person name="Jurado V."/>
            <person name="Gutierrez-Patricio S."/>
            <person name="Gonzalez-Pimentel J.L."/>
            <person name="Miller A.Z."/>
            <person name="Laiz L."/>
            <person name="Saiz-Jimenez C."/>
        </authorList>
    </citation>
    <scope>NUCLEOTIDE SEQUENCE [LARGE SCALE GENOMIC DNA]</scope>
    <source>
        <strain evidence="3">1011MAR3C25</strain>
    </source>
</reference>
<name>A0A418T4R2_9RHOB</name>
<dbReference type="AlphaFoldDB" id="A0A418T4R2"/>
<dbReference type="InterPro" id="IPR000600">
    <property type="entry name" value="ROK"/>
</dbReference>